<sequence>MEKLSFFADDGLKDYDELLEEIDRATASPVPSSAATIKLPPIVHEAMDLVENEAVPNPPALAPPTDKPMESSTLTLSRPAVSESTTFGCNLCNGTHPLRFCEKFLGMPIEKRHRAVVMYHYCIRCLARSHLAKDCPSRKSCRLCNDKHHTLLHDGPLSLPHRPNSRPARKHRPYQKPRVRPNNRSDTRPSADTGPSNYSNFTPLEGLPLVGVVSLSPSLVVHLAGPKSSIPVRGLIDQCARQSQICTSLVHSLRLPCFTVDSIRYCRFTVRSTHDSAQSVVVMARVCDLSHVSTPPETVPERIKESYLGLPLADPQFFKVGRVALILGPELYSKIMTSRVHLFVGLPMAQYSIFGWVLSGVCSN</sequence>
<dbReference type="RefSeq" id="XP_058974473.1">
    <property type="nucleotide sequence ID" value="XM_059118490.1"/>
</dbReference>
<dbReference type="Proteomes" id="UP001652621">
    <property type="component" value="Unplaced"/>
</dbReference>
<evidence type="ECO:0000256" key="1">
    <source>
        <dbReference type="SAM" id="MobiDB-lite"/>
    </source>
</evidence>
<evidence type="ECO:0000313" key="4">
    <source>
        <dbReference type="RefSeq" id="XP_058974474.1"/>
    </source>
</evidence>
<feature type="compositionally biased region" description="Basic residues" evidence="1">
    <location>
        <begin position="163"/>
        <end position="181"/>
    </location>
</feature>
<reference evidence="3 4" key="1">
    <citation type="submission" date="2025-05" db="UniProtKB">
        <authorList>
            <consortium name="RefSeq"/>
        </authorList>
    </citation>
    <scope>IDENTIFICATION</scope>
    <source>
        <strain evidence="3 4">Aabys</strain>
        <tissue evidence="3 4">Whole body</tissue>
    </source>
</reference>
<feature type="compositionally biased region" description="Pro residues" evidence="1">
    <location>
        <begin position="56"/>
        <end position="66"/>
    </location>
</feature>
<protein>
    <submittedName>
        <fullName evidence="3 4">Uncharacterized protein LOC131800792</fullName>
    </submittedName>
</protein>
<evidence type="ECO:0000313" key="3">
    <source>
        <dbReference type="RefSeq" id="XP_058974473.1"/>
    </source>
</evidence>
<dbReference type="RefSeq" id="XP_058974474.1">
    <property type="nucleotide sequence ID" value="XM_059118491.1"/>
</dbReference>
<organism evidence="2 3">
    <name type="scientific">Musca domestica</name>
    <name type="common">House fly</name>
    <dbReference type="NCBI Taxonomy" id="7370"/>
    <lineage>
        <taxon>Eukaryota</taxon>
        <taxon>Metazoa</taxon>
        <taxon>Ecdysozoa</taxon>
        <taxon>Arthropoda</taxon>
        <taxon>Hexapoda</taxon>
        <taxon>Insecta</taxon>
        <taxon>Pterygota</taxon>
        <taxon>Neoptera</taxon>
        <taxon>Endopterygota</taxon>
        <taxon>Diptera</taxon>
        <taxon>Brachycera</taxon>
        <taxon>Muscomorpha</taxon>
        <taxon>Muscoidea</taxon>
        <taxon>Muscidae</taxon>
        <taxon>Musca</taxon>
    </lineage>
</organism>
<dbReference type="GeneID" id="131800792"/>
<evidence type="ECO:0000313" key="2">
    <source>
        <dbReference type="Proteomes" id="UP001652621"/>
    </source>
</evidence>
<keyword evidence="2" id="KW-1185">Reference proteome</keyword>
<feature type="region of interest" description="Disordered" evidence="1">
    <location>
        <begin position="152"/>
        <end position="197"/>
    </location>
</feature>
<proteinExistence type="predicted"/>
<gene>
    <name evidence="3 4" type="primary">LOC131800792</name>
</gene>
<dbReference type="PANTHER" id="PTHR47331">
    <property type="entry name" value="PHD-TYPE DOMAIN-CONTAINING PROTEIN"/>
    <property type="match status" value="1"/>
</dbReference>
<name>A0ABM3ULS3_MUSDO</name>
<feature type="region of interest" description="Disordered" evidence="1">
    <location>
        <begin position="56"/>
        <end position="77"/>
    </location>
</feature>
<accession>A0ABM3ULS3</accession>